<keyword evidence="1" id="KW-0812">Transmembrane</keyword>
<dbReference type="AlphaFoldDB" id="A0A318RSA6"/>
<dbReference type="Proteomes" id="UP000247591">
    <property type="component" value="Unassembled WGS sequence"/>
</dbReference>
<comment type="caution">
    <text evidence="2">The sequence shown here is derived from an EMBL/GenBank/DDBJ whole genome shotgun (WGS) entry which is preliminary data.</text>
</comment>
<dbReference type="NCBIfam" id="NF038012">
    <property type="entry name" value="DMT_1"/>
    <property type="match status" value="1"/>
</dbReference>
<keyword evidence="1" id="KW-0472">Membrane</keyword>
<evidence type="ECO:0000313" key="2">
    <source>
        <dbReference type="EMBL" id="PYE20308.1"/>
    </source>
</evidence>
<feature type="transmembrane region" description="Helical" evidence="1">
    <location>
        <begin position="121"/>
        <end position="141"/>
    </location>
</feature>
<feature type="transmembrane region" description="Helical" evidence="1">
    <location>
        <begin position="213"/>
        <end position="234"/>
    </location>
</feature>
<keyword evidence="3" id="KW-1185">Reference proteome</keyword>
<accession>A0A318RSA6</accession>
<feature type="transmembrane region" description="Helical" evidence="1">
    <location>
        <begin position="90"/>
        <end position="109"/>
    </location>
</feature>
<gene>
    <name evidence="2" type="ORF">DFR67_102450</name>
</gene>
<dbReference type="PANTHER" id="PTHR40761:SF1">
    <property type="entry name" value="CONSERVED INTEGRAL MEMBRANE ALANINE VALINE AND LEUCINE RICH PROTEIN-RELATED"/>
    <property type="match status" value="1"/>
</dbReference>
<evidence type="ECO:0000313" key="3">
    <source>
        <dbReference type="Proteomes" id="UP000247591"/>
    </source>
</evidence>
<evidence type="ECO:0000256" key="1">
    <source>
        <dbReference type="SAM" id="Phobius"/>
    </source>
</evidence>
<organism evidence="2 3">
    <name type="scientific">Williamsia limnetica</name>
    <dbReference type="NCBI Taxonomy" id="882452"/>
    <lineage>
        <taxon>Bacteria</taxon>
        <taxon>Bacillati</taxon>
        <taxon>Actinomycetota</taxon>
        <taxon>Actinomycetes</taxon>
        <taxon>Mycobacteriales</taxon>
        <taxon>Nocardiaceae</taxon>
        <taxon>Williamsia</taxon>
    </lineage>
</organism>
<proteinExistence type="predicted"/>
<name>A0A318RSA6_WILLI</name>
<feature type="transmembrane region" description="Helical" evidence="1">
    <location>
        <begin position="240"/>
        <end position="263"/>
    </location>
</feature>
<feature type="transmembrane region" description="Helical" evidence="1">
    <location>
        <begin position="150"/>
        <end position="168"/>
    </location>
</feature>
<feature type="transmembrane region" description="Helical" evidence="1">
    <location>
        <begin position="180"/>
        <end position="201"/>
    </location>
</feature>
<dbReference type="OrthoDB" id="4382070at2"/>
<dbReference type="PANTHER" id="PTHR40761">
    <property type="entry name" value="CONSERVED INTEGRAL MEMBRANE ALANINE VALINE AND LEUCINE RICH PROTEIN-RELATED"/>
    <property type="match status" value="1"/>
</dbReference>
<dbReference type="RefSeq" id="WP_110468280.1">
    <property type="nucleotide sequence ID" value="NZ_QJSP01000002.1"/>
</dbReference>
<feature type="transmembrane region" description="Helical" evidence="1">
    <location>
        <begin position="53"/>
        <end position="78"/>
    </location>
</feature>
<protein>
    <submittedName>
        <fullName evidence="2">Uncharacterized protein</fullName>
    </submittedName>
</protein>
<keyword evidence="1" id="KW-1133">Transmembrane helix</keyword>
<dbReference type="EMBL" id="QJSP01000002">
    <property type="protein sequence ID" value="PYE20308.1"/>
    <property type="molecule type" value="Genomic_DNA"/>
</dbReference>
<reference evidence="2 3" key="1">
    <citation type="submission" date="2018-06" db="EMBL/GenBank/DDBJ databases">
        <title>Genomic Encyclopedia of Type Strains, Phase IV (KMG-IV): sequencing the most valuable type-strain genomes for metagenomic binning, comparative biology and taxonomic classification.</title>
        <authorList>
            <person name="Goeker M."/>
        </authorList>
    </citation>
    <scope>NUCLEOTIDE SEQUENCE [LARGE SCALE GENOMIC DNA]</scope>
    <source>
        <strain evidence="2 3">DSM 45521</strain>
    </source>
</reference>
<sequence length="284" mass="29444">MHTIAPAMLAVAAACLIAIGTVLRQRASATSGAITPGWWLGAGLAVTGFGVQAVALGLGSILLVQPLLVLAVLFALPLEAWFDHRRPTRVEWAWGGALTACVALFLCLASPRSSDHRTGQLASAVTIAAVVICLIGLVIAAESCTSHFRALFYGLTAGALFGISALLIKTVINQGVENSATVVVQPEIYLLVVVIGAGIYAQQRGFGSGDLQTSFPAMTVMEPAVAMVLGLALLSERIDVTMWEAGVVAVVLVVMVVAVIELARHSAIRTPAKSGPENVAPEKS</sequence>